<dbReference type="AlphaFoldDB" id="A0A419T8S8"/>
<sequence length="140" mass="16555">MVYWLYKWKMDNQNIYEVKDMKRILYEILPYIAILLVCLFNARNIITGTGNPIIRKYGKLTDQEKELYDSLKVKMSQLLYVLSLAILTVLAFVFSVIYPNIILPKMFIVCYLVEIVVLLIFSETKWILNLFCKKSRISNL</sequence>
<feature type="transmembrane region" description="Helical" evidence="1">
    <location>
        <begin position="28"/>
        <end position="46"/>
    </location>
</feature>
<organism evidence="2 3">
    <name type="scientific">Lacrimispora algidixylanolytica</name>
    <dbReference type="NCBI Taxonomy" id="94868"/>
    <lineage>
        <taxon>Bacteria</taxon>
        <taxon>Bacillati</taxon>
        <taxon>Bacillota</taxon>
        <taxon>Clostridia</taxon>
        <taxon>Lachnospirales</taxon>
        <taxon>Lachnospiraceae</taxon>
        <taxon>Lacrimispora</taxon>
    </lineage>
</organism>
<accession>A0A419T8S8</accession>
<gene>
    <name evidence="2" type="ORF">BET01_13360</name>
</gene>
<proteinExistence type="predicted"/>
<dbReference type="Proteomes" id="UP000284277">
    <property type="component" value="Unassembled WGS sequence"/>
</dbReference>
<dbReference type="EMBL" id="MCIA01000005">
    <property type="protein sequence ID" value="RKD33853.1"/>
    <property type="molecule type" value="Genomic_DNA"/>
</dbReference>
<feature type="transmembrane region" description="Helical" evidence="1">
    <location>
        <begin position="106"/>
        <end position="128"/>
    </location>
</feature>
<evidence type="ECO:0000256" key="1">
    <source>
        <dbReference type="SAM" id="Phobius"/>
    </source>
</evidence>
<keyword evidence="1" id="KW-1133">Transmembrane helix</keyword>
<evidence type="ECO:0008006" key="4">
    <source>
        <dbReference type="Google" id="ProtNLM"/>
    </source>
</evidence>
<comment type="caution">
    <text evidence="2">The sequence shown here is derived from an EMBL/GenBank/DDBJ whole genome shotgun (WGS) entry which is preliminary data.</text>
</comment>
<reference evidence="2 3" key="1">
    <citation type="submission" date="2016-08" db="EMBL/GenBank/DDBJ databases">
        <title>A new outlook on sporulation: Clostridium algidixylanolyticum.</title>
        <authorList>
            <person name="Poppleton D.I."/>
            <person name="Gribaldo S."/>
        </authorList>
    </citation>
    <scope>NUCLEOTIDE SEQUENCE [LARGE SCALE GENOMIC DNA]</scope>
    <source>
        <strain evidence="2 3">SPL73</strain>
    </source>
</reference>
<keyword evidence="1" id="KW-0812">Transmembrane</keyword>
<name>A0A419T8S8_9FIRM</name>
<evidence type="ECO:0000313" key="3">
    <source>
        <dbReference type="Proteomes" id="UP000284277"/>
    </source>
</evidence>
<keyword evidence="3" id="KW-1185">Reference proteome</keyword>
<keyword evidence="1" id="KW-0472">Membrane</keyword>
<evidence type="ECO:0000313" key="2">
    <source>
        <dbReference type="EMBL" id="RKD33853.1"/>
    </source>
</evidence>
<protein>
    <recommendedName>
        <fullName evidence="4">DUF3784 domain-containing protein</fullName>
    </recommendedName>
</protein>
<feature type="transmembrane region" description="Helical" evidence="1">
    <location>
        <begin position="78"/>
        <end position="100"/>
    </location>
</feature>